<keyword evidence="1" id="KW-0808">Transferase</keyword>
<evidence type="ECO:0000256" key="2">
    <source>
        <dbReference type="ARBA" id="ARBA00023027"/>
    </source>
</evidence>
<evidence type="ECO:0000313" key="5">
    <source>
        <dbReference type="EMBL" id="CAE0437508.1"/>
    </source>
</evidence>
<dbReference type="InterPro" id="IPR003000">
    <property type="entry name" value="Sirtuin"/>
</dbReference>
<dbReference type="GO" id="GO:0070403">
    <property type="term" value="F:NAD+ binding"/>
    <property type="evidence" value="ECO:0007669"/>
    <property type="project" value="InterPro"/>
</dbReference>
<feature type="domain" description="Deacetylase sirtuin-type" evidence="4">
    <location>
        <begin position="2"/>
        <end position="274"/>
    </location>
</feature>
<protein>
    <recommendedName>
        <fullName evidence="4">Deacetylase sirtuin-type domain-containing protein</fullName>
    </recommendedName>
</protein>
<dbReference type="InterPro" id="IPR026590">
    <property type="entry name" value="Ssirtuin_cat_dom"/>
</dbReference>
<dbReference type="EMBL" id="HBIN01010388">
    <property type="protein sequence ID" value="CAE0437508.1"/>
    <property type="molecule type" value="Transcribed_RNA"/>
</dbReference>
<dbReference type="PANTHER" id="PTHR11085:SF4">
    <property type="entry name" value="NAD-DEPENDENT PROTEIN DEACYLASE"/>
    <property type="match status" value="1"/>
</dbReference>
<comment type="caution">
    <text evidence="3">Lacks conserved residue(s) required for the propagation of feature annotation.</text>
</comment>
<name>A0A7S3LRL4_9STRA</name>
<sequence>MATTQDVNADSLIKNCAAALVEAKRVVVFTGAGMSADSGVATFRGQGKGIWNGIVGTLALMYFGTPIGWHWTPSFAWRQYLQKFYKPIAEAEPNDGHHALARLETIMRGKISNSEDSFSIVTMNVDGYHQRAGSTTVHEVHGTVTRHRCIKNAHPMNFEVNLSDNKTVPRCQVEGCFSSARPDCVLFTEPLPDREWRNAYGAFHQLTAGDVVIVVGTSNKVYPAAGLPEFGERMGASVYNIDIEYRNGLNNQIIGQASQVLPRIVSLVEELSLES</sequence>
<dbReference type="InterPro" id="IPR026591">
    <property type="entry name" value="Sirtuin_cat_small_dom_sf"/>
</dbReference>
<gene>
    <name evidence="5" type="ORF">ASTO00021_LOCUS7765</name>
</gene>
<dbReference type="Pfam" id="PF02146">
    <property type="entry name" value="SIR2"/>
    <property type="match status" value="1"/>
</dbReference>
<evidence type="ECO:0000256" key="3">
    <source>
        <dbReference type="PROSITE-ProRule" id="PRU00236"/>
    </source>
</evidence>
<dbReference type="Gene3D" id="3.30.1600.10">
    <property type="entry name" value="SIR2/SIRT2 'Small Domain"/>
    <property type="match status" value="1"/>
</dbReference>
<dbReference type="SUPFAM" id="SSF52467">
    <property type="entry name" value="DHS-like NAD/FAD-binding domain"/>
    <property type="match status" value="1"/>
</dbReference>
<dbReference type="Gene3D" id="3.40.50.1220">
    <property type="entry name" value="TPP-binding domain"/>
    <property type="match status" value="1"/>
</dbReference>
<organism evidence="5">
    <name type="scientific">Aplanochytrium stocchinoi</name>
    <dbReference type="NCBI Taxonomy" id="215587"/>
    <lineage>
        <taxon>Eukaryota</taxon>
        <taxon>Sar</taxon>
        <taxon>Stramenopiles</taxon>
        <taxon>Bigyra</taxon>
        <taxon>Labyrinthulomycetes</taxon>
        <taxon>Thraustochytrida</taxon>
        <taxon>Thraustochytriidae</taxon>
        <taxon>Aplanochytrium</taxon>
    </lineage>
</organism>
<reference evidence="5" key="1">
    <citation type="submission" date="2021-01" db="EMBL/GenBank/DDBJ databases">
        <authorList>
            <person name="Corre E."/>
            <person name="Pelletier E."/>
            <person name="Niang G."/>
            <person name="Scheremetjew M."/>
            <person name="Finn R."/>
            <person name="Kale V."/>
            <person name="Holt S."/>
            <person name="Cochrane G."/>
            <person name="Meng A."/>
            <person name="Brown T."/>
            <person name="Cohen L."/>
        </authorList>
    </citation>
    <scope>NUCLEOTIDE SEQUENCE</scope>
    <source>
        <strain evidence="5">GSBS06</strain>
    </source>
</reference>
<accession>A0A7S3LRL4</accession>
<dbReference type="GO" id="GO:0017136">
    <property type="term" value="F:histone deacetylase activity, NAD-dependent"/>
    <property type="evidence" value="ECO:0007669"/>
    <property type="project" value="TreeGrafter"/>
</dbReference>
<dbReference type="AlphaFoldDB" id="A0A7S3LRL4"/>
<dbReference type="InterPro" id="IPR050134">
    <property type="entry name" value="NAD-dep_sirtuin_deacylases"/>
</dbReference>
<proteinExistence type="predicted"/>
<dbReference type="PANTHER" id="PTHR11085">
    <property type="entry name" value="NAD-DEPENDENT PROTEIN DEACYLASE SIRTUIN-5, MITOCHONDRIAL-RELATED"/>
    <property type="match status" value="1"/>
</dbReference>
<dbReference type="InterPro" id="IPR029035">
    <property type="entry name" value="DHS-like_NAD/FAD-binding_dom"/>
</dbReference>
<evidence type="ECO:0000259" key="4">
    <source>
        <dbReference type="PROSITE" id="PS50305"/>
    </source>
</evidence>
<evidence type="ECO:0000256" key="1">
    <source>
        <dbReference type="ARBA" id="ARBA00022679"/>
    </source>
</evidence>
<keyword evidence="2" id="KW-0520">NAD</keyword>
<dbReference type="PROSITE" id="PS50305">
    <property type="entry name" value="SIRTUIN"/>
    <property type="match status" value="1"/>
</dbReference>